<organism evidence="8 9">
    <name type="scientific">Tortispora caseinolytica NRRL Y-17796</name>
    <dbReference type="NCBI Taxonomy" id="767744"/>
    <lineage>
        <taxon>Eukaryota</taxon>
        <taxon>Fungi</taxon>
        <taxon>Dikarya</taxon>
        <taxon>Ascomycota</taxon>
        <taxon>Saccharomycotina</taxon>
        <taxon>Trigonopsidomycetes</taxon>
        <taxon>Trigonopsidales</taxon>
        <taxon>Trigonopsidaceae</taxon>
        <taxon>Tortispora</taxon>
    </lineage>
</organism>
<dbReference type="GO" id="GO:0003735">
    <property type="term" value="F:structural constituent of ribosome"/>
    <property type="evidence" value="ECO:0007669"/>
    <property type="project" value="TreeGrafter"/>
</dbReference>
<evidence type="ECO:0000256" key="1">
    <source>
        <dbReference type="ARBA" id="ARBA00004173"/>
    </source>
</evidence>
<dbReference type="OrthoDB" id="421327at2759"/>
<dbReference type="Pfam" id="PF09243">
    <property type="entry name" value="Rsm22"/>
    <property type="match status" value="2"/>
</dbReference>
<protein>
    <submittedName>
        <fullName evidence="8">Uncharacterized protein</fullName>
    </submittedName>
</protein>
<accession>A0A1E4TDY4</accession>
<keyword evidence="3" id="KW-0809">Transit peptide</keyword>
<gene>
    <name evidence="8" type="ORF">CANCADRAFT_97832</name>
</gene>
<evidence type="ECO:0000256" key="5">
    <source>
        <dbReference type="ARBA" id="ARBA00023014"/>
    </source>
</evidence>
<dbReference type="GO" id="GO:0051536">
    <property type="term" value="F:iron-sulfur cluster binding"/>
    <property type="evidence" value="ECO:0007669"/>
    <property type="project" value="UniProtKB-KW"/>
</dbReference>
<dbReference type="GO" id="GO:0006412">
    <property type="term" value="P:translation"/>
    <property type="evidence" value="ECO:0007669"/>
    <property type="project" value="InterPro"/>
</dbReference>
<comment type="subcellular location">
    <subcellularLocation>
        <location evidence="1">Mitochondrion</location>
    </subcellularLocation>
</comment>
<keyword evidence="9" id="KW-1185">Reference proteome</keyword>
<dbReference type="PANTHER" id="PTHR13184:SF5">
    <property type="entry name" value="METHYLTRANSFERASE-LIKE PROTEIN 17, MITOCHONDRIAL"/>
    <property type="match status" value="1"/>
</dbReference>
<comment type="function">
    <text evidence="7">Mitochondrial ribosome (mitoribosome) assembly factor. Binds at the interface of the head and body domains of the mitochondrial small ribosomal subunit (mt-SSU), occluding the mRNA channel and preventing compaction of the head domain towards the body. Probable inactive methyltransferase: retains the characteristic folding and ability to bind S-adenosyl-L-methionine, but it probably lost its methyltransferase activity.</text>
</comment>
<reference evidence="9" key="1">
    <citation type="submission" date="2016-02" db="EMBL/GenBank/DDBJ databases">
        <title>Comparative genomics of biotechnologically important yeasts.</title>
        <authorList>
            <consortium name="DOE Joint Genome Institute"/>
            <person name="Riley R."/>
            <person name="Haridas S."/>
            <person name="Wolfe K.H."/>
            <person name="Lopes M.R."/>
            <person name="Hittinger C.T."/>
            <person name="Goker M."/>
            <person name="Salamov A."/>
            <person name="Wisecaver J."/>
            <person name="Long T.M."/>
            <person name="Aerts A.L."/>
            <person name="Barry K."/>
            <person name="Choi C."/>
            <person name="Clum A."/>
            <person name="Coughlan A.Y."/>
            <person name="Deshpande S."/>
            <person name="Douglass A.P."/>
            <person name="Hanson S.J."/>
            <person name="Klenk H.-P."/>
            <person name="Labutti K."/>
            <person name="Lapidus A."/>
            <person name="Lindquist E."/>
            <person name="Lipzen A."/>
            <person name="Meier-Kolthoff J.P."/>
            <person name="Ohm R.A."/>
            <person name="Otillar R.P."/>
            <person name="Pangilinan J."/>
            <person name="Peng Y."/>
            <person name="Rokas A."/>
            <person name="Rosa C.A."/>
            <person name="Scheuner C."/>
            <person name="Sibirny A.A."/>
            <person name="Slot J.C."/>
            <person name="Stielow J.B."/>
            <person name="Sun H."/>
            <person name="Kurtzman C.P."/>
            <person name="Blackwell M."/>
            <person name="Jeffries T.W."/>
            <person name="Grigoriev I.V."/>
        </authorList>
    </citation>
    <scope>NUCLEOTIDE SEQUENCE [LARGE SCALE GENOMIC DNA]</scope>
    <source>
        <strain evidence="9">NRRL Y-17796</strain>
    </source>
</reference>
<dbReference type="Proteomes" id="UP000095023">
    <property type="component" value="Unassembled WGS sequence"/>
</dbReference>
<proteinExistence type="predicted"/>
<dbReference type="InterPro" id="IPR052571">
    <property type="entry name" value="Mt_RNA_Methyltransferase"/>
</dbReference>
<sequence length="751" mass="82407">MSMYRRGRRFITDLSSLLARPEMPVAAQVQRTPRVYWYDSGHTVFNVEGPAPDLLLESTMVSASHHTGSGYTLIPNQILNSAFKRLKIPDPEIFHGELAALLSSKGPSAKLPSPITSAEVNLYLLLLHLRSYSSAQSSLGALIEHKGDSWTPGSVLEITRGPASGLAALSAFRVFDNTKRDLLLMRSPYISSLIEDEQFEDATLLPDESAASRYDLILLSHQTAVAGAQEDSEWSLPHLIAKAQSLLKPNGVVCLTDSEVECDYDAVNAAVLGTSAEPSKFDPATVAGHAAHKAVILPAELENELSLMAKAQKTNVIRQRAKSIYIQLNTPGPEGLPAPALTPTSVDAHIAALFVRNYAAVSSVLHEARNRMGKDWSPKRVLDISHGPATGILAANDVLKKSGAFSPHRQLAVCFGDSTMQSRAKRLLKNTGIMPKTQTEGESPVAVRNHLPSETSPGKYDLIIASYQLFNQSNSHKRFTTSVDERLDTFMRLLDPENGVLCIVERGNVSGFESVARAREVLLRPSWKSGKSLHKTPVKYKLRTPTDTFMPAPDAETAEVDGLLDIEEELLKHFDVEFAEEGYEALDENSDDINVQILAPCAHHGRCPLQKGDPFEERKDWCSFSRKALRPSYLIDFKRGKILGANWEKVEEGVDLAGSGRPGGGNVESASYSYLIVKAGEASSEELKNGARVLSPPKKRRGHVIFDVCSPEGRFEQWTVPKSYGKQAFHDARKARMGDLWVLGSKTKVKR</sequence>
<dbReference type="AlphaFoldDB" id="A0A1E4TDY4"/>
<evidence type="ECO:0000313" key="9">
    <source>
        <dbReference type="Proteomes" id="UP000095023"/>
    </source>
</evidence>
<evidence type="ECO:0000256" key="6">
    <source>
        <dbReference type="ARBA" id="ARBA00023128"/>
    </source>
</evidence>
<dbReference type="GO" id="GO:0046872">
    <property type="term" value="F:metal ion binding"/>
    <property type="evidence" value="ECO:0007669"/>
    <property type="project" value="UniProtKB-KW"/>
</dbReference>
<evidence type="ECO:0000256" key="7">
    <source>
        <dbReference type="ARBA" id="ARBA00045681"/>
    </source>
</evidence>
<dbReference type="PIRSF" id="PIRSF007797">
    <property type="entry name" value="RSM22"/>
    <property type="match status" value="1"/>
</dbReference>
<keyword evidence="5" id="KW-0411">Iron-sulfur</keyword>
<keyword evidence="4" id="KW-0408">Iron</keyword>
<dbReference type="GO" id="GO:0005763">
    <property type="term" value="C:mitochondrial small ribosomal subunit"/>
    <property type="evidence" value="ECO:0007669"/>
    <property type="project" value="TreeGrafter"/>
</dbReference>
<evidence type="ECO:0000256" key="4">
    <source>
        <dbReference type="ARBA" id="ARBA00023004"/>
    </source>
</evidence>
<dbReference type="InterPro" id="IPR015324">
    <property type="entry name" value="Ribosomal_Rsm22-like"/>
</dbReference>
<evidence type="ECO:0000256" key="2">
    <source>
        <dbReference type="ARBA" id="ARBA00022723"/>
    </source>
</evidence>
<keyword evidence="2" id="KW-0479">Metal-binding</keyword>
<dbReference type="EMBL" id="KV453842">
    <property type="protein sequence ID" value="ODV89917.1"/>
    <property type="molecule type" value="Genomic_DNA"/>
</dbReference>
<name>A0A1E4TDY4_9ASCO</name>
<keyword evidence="6" id="KW-0496">Mitochondrion</keyword>
<evidence type="ECO:0000256" key="3">
    <source>
        <dbReference type="ARBA" id="ARBA00022946"/>
    </source>
</evidence>
<dbReference type="GO" id="GO:0008168">
    <property type="term" value="F:methyltransferase activity"/>
    <property type="evidence" value="ECO:0007669"/>
    <property type="project" value="InterPro"/>
</dbReference>
<dbReference type="InterPro" id="IPR016522">
    <property type="entry name" value="RSM22_mit_bud"/>
</dbReference>
<dbReference type="PANTHER" id="PTHR13184">
    <property type="entry name" value="37S RIBOSOMAL PROTEIN S22"/>
    <property type="match status" value="1"/>
</dbReference>
<evidence type="ECO:0000313" key="8">
    <source>
        <dbReference type="EMBL" id="ODV89917.1"/>
    </source>
</evidence>